<dbReference type="Pfam" id="PF00335">
    <property type="entry name" value="Tetraspanin"/>
    <property type="match status" value="1"/>
</dbReference>
<dbReference type="AlphaFoldDB" id="R0HDQ6"/>
<accession>R0HDQ6</accession>
<evidence type="ECO:0000256" key="3">
    <source>
        <dbReference type="ARBA" id="ARBA00022692"/>
    </source>
</evidence>
<dbReference type="InterPro" id="IPR018499">
    <property type="entry name" value="Tetraspanin/Peripherin"/>
</dbReference>
<evidence type="ECO:0000256" key="6">
    <source>
        <dbReference type="SAM" id="Phobius"/>
    </source>
</evidence>
<evidence type="ECO:0000256" key="4">
    <source>
        <dbReference type="ARBA" id="ARBA00022989"/>
    </source>
</evidence>
<dbReference type="GO" id="GO:0009734">
    <property type="term" value="P:auxin-activated signaling pathway"/>
    <property type="evidence" value="ECO:0007669"/>
    <property type="project" value="InterPro"/>
</dbReference>
<feature type="transmembrane region" description="Helical" evidence="6">
    <location>
        <begin position="12"/>
        <end position="30"/>
    </location>
</feature>
<reference evidence="8" key="1">
    <citation type="journal article" date="2013" name="Nat. Genet.">
        <title>The Capsella rubella genome and the genomic consequences of rapid mating system evolution.</title>
        <authorList>
            <person name="Slotte T."/>
            <person name="Hazzouri K.M."/>
            <person name="Agren J.A."/>
            <person name="Koenig D."/>
            <person name="Maumus F."/>
            <person name="Guo Y.L."/>
            <person name="Steige K."/>
            <person name="Platts A.E."/>
            <person name="Escobar J.S."/>
            <person name="Newman L.K."/>
            <person name="Wang W."/>
            <person name="Mandakova T."/>
            <person name="Vello E."/>
            <person name="Smith L.M."/>
            <person name="Henz S.R."/>
            <person name="Steffen J."/>
            <person name="Takuno S."/>
            <person name="Brandvain Y."/>
            <person name="Coop G."/>
            <person name="Andolfatto P."/>
            <person name="Hu T.T."/>
            <person name="Blanchette M."/>
            <person name="Clark R.M."/>
            <person name="Quesneville H."/>
            <person name="Nordborg M."/>
            <person name="Gaut B.S."/>
            <person name="Lysak M.A."/>
            <person name="Jenkins J."/>
            <person name="Grimwood J."/>
            <person name="Chapman J."/>
            <person name="Prochnik S."/>
            <person name="Shu S."/>
            <person name="Rokhsar D."/>
            <person name="Schmutz J."/>
            <person name="Weigel D."/>
            <person name="Wright S.I."/>
        </authorList>
    </citation>
    <scope>NUCLEOTIDE SEQUENCE [LARGE SCALE GENOMIC DNA]</scope>
    <source>
        <strain evidence="8">cv. Monte Gargano</strain>
    </source>
</reference>
<evidence type="ECO:0000313" key="8">
    <source>
        <dbReference type="Proteomes" id="UP000029121"/>
    </source>
</evidence>
<comment type="subcellular location">
    <subcellularLocation>
        <location evidence="1">Membrane</location>
        <topology evidence="1">Multi-pass membrane protein</topology>
    </subcellularLocation>
</comment>
<dbReference type="InterPro" id="IPR018503">
    <property type="entry name" value="Tetraspanin_CS"/>
</dbReference>
<gene>
    <name evidence="7" type="ORF">CARUB_v10023828mg</name>
</gene>
<evidence type="ECO:0000256" key="1">
    <source>
        <dbReference type="ARBA" id="ARBA00004141"/>
    </source>
</evidence>
<evidence type="ECO:0000256" key="5">
    <source>
        <dbReference type="ARBA" id="ARBA00023136"/>
    </source>
</evidence>
<dbReference type="Proteomes" id="UP000029121">
    <property type="component" value="Unassembled WGS sequence"/>
</dbReference>
<dbReference type="GO" id="GO:0016020">
    <property type="term" value="C:membrane"/>
    <property type="evidence" value="ECO:0007669"/>
    <property type="project" value="UniProtKB-SubCell"/>
</dbReference>
<evidence type="ECO:0000313" key="7">
    <source>
        <dbReference type="EMBL" id="EOA27674.1"/>
    </source>
</evidence>
<dbReference type="PROSITE" id="PS00421">
    <property type="entry name" value="TM4_1"/>
    <property type="match status" value="1"/>
</dbReference>
<feature type="transmembrane region" description="Helical" evidence="6">
    <location>
        <begin position="70"/>
        <end position="96"/>
    </location>
</feature>
<proteinExistence type="inferred from homology"/>
<dbReference type="InterPro" id="IPR044991">
    <property type="entry name" value="TET_plant"/>
</dbReference>
<keyword evidence="5 6" id="KW-0472">Membrane</keyword>
<dbReference type="KEGG" id="crb:17888964"/>
<keyword evidence="3 6" id="KW-0812">Transmembrane</keyword>
<sequence>MARCSNNLVGILNFIVFLLSIPILAGGIWLSQKGSTECERFLDKPVIALGVFLMVVAIAGLVGSCCRVTWLLWVYLFVMFLLILLVFCITVFAFVVTNKGAGEAIAGKGYKEYKLGDYSDWLQKRVNNGKNWNKIRSCLVDSKVCTKLEAKFINAPVNDFYSEHLTALQSGCCKPSDTCGFDYVSPTNWIKNTITTGTPTNPQDCQLWDNAKDRLCFDCESCKAGLLDNVKSAWKKVAVVNIIFLVFLIIVYSVGCCAFRNNKRDDSYTRTYGYKP</sequence>
<feature type="transmembrane region" description="Helical" evidence="6">
    <location>
        <begin position="237"/>
        <end position="255"/>
    </location>
</feature>
<dbReference type="eggNOG" id="ENOG502QQQH">
    <property type="taxonomic scope" value="Eukaryota"/>
</dbReference>
<keyword evidence="4 6" id="KW-1133">Transmembrane helix</keyword>
<dbReference type="EMBL" id="KB870808">
    <property type="protein sequence ID" value="EOA27674.1"/>
    <property type="molecule type" value="Genomic_DNA"/>
</dbReference>
<dbReference type="PRINTS" id="PR00259">
    <property type="entry name" value="TMFOUR"/>
</dbReference>
<dbReference type="PANTHER" id="PTHR32191">
    <property type="entry name" value="TETRASPANIN-8-RELATED"/>
    <property type="match status" value="1"/>
</dbReference>
<comment type="similarity">
    <text evidence="2">Belongs to the tetraspanin (TM4SF) family.</text>
</comment>
<dbReference type="STRING" id="81985.R0HDQ6"/>
<dbReference type="OrthoDB" id="1892640at2759"/>
<organism evidence="7 8">
    <name type="scientific">Capsella rubella</name>
    <dbReference type="NCBI Taxonomy" id="81985"/>
    <lineage>
        <taxon>Eukaryota</taxon>
        <taxon>Viridiplantae</taxon>
        <taxon>Streptophyta</taxon>
        <taxon>Embryophyta</taxon>
        <taxon>Tracheophyta</taxon>
        <taxon>Spermatophyta</taxon>
        <taxon>Magnoliopsida</taxon>
        <taxon>eudicotyledons</taxon>
        <taxon>Gunneridae</taxon>
        <taxon>Pentapetalae</taxon>
        <taxon>rosids</taxon>
        <taxon>malvids</taxon>
        <taxon>Brassicales</taxon>
        <taxon>Brassicaceae</taxon>
        <taxon>Camelineae</taxon>
        <taxon>Capsella</taxon>
    </lineage>
</organism>
<evidence type="ECO:0000256" key="2">
    <source>
        <dbReference type="ARBA" id="ARBA00006840"/>
    </source>
</evidence>
<protein>
    <submittedName>
        <fullName evidence="7">Uncharacterized protein</fullName>
    </submittedName>
</protein>
<keyword evidence="8" id="KW-1185">Reference proteome</keyword>
<feature type="transmembrane region" description="Helical" evidence="6">
    <location>
        <begin position="42"/>
        <end position="64"/>
    </location>
</feature>
<name>R0HDQ6_9BRAS</name>